<name>A0A2U3PBA2_9MYCO</name>
<dbReference type="SUPFAM" id="SSF51735">
    <property type="entry name" value="NAD(P)-binding Rossmann-fold domains"/>
    <property type="match status" value="1"/>
</dbReference>
<evidence type="ECO:0000256" key="3">
    <source>
        <dbReference type="ARBA" id="ARBA00016219"/>
    </source>
</evidence>
<dbReference type="Pfam" id="PF01232">
    <property type="entry name" value="Mannitol_dh"/>
    <property type="match status" value="1"/>
</dbReference>
<dbReference type="Gene3D" id="3.40.50.720">
    <property type="entry name" value="NAD(P)-binding Rossmann-like Domain"/>
    <property type="match status" value="1"/>
</dbReference>
<keyword evidence="10" id="KW-1185">Reference proteome</keyword>
<gene>
    <name evidence="9" type="ORF">MNAB215_3231</name>
</gene>
<protein>
    <recommendedName>
        <fullName evidence="3">Mannitol-1-phosphate 5-dehydrogenase</fullName>
        <ecNumber evidence="2">1.1.1.17</ecNumber>
    </recommendedName>
</protein>
<keyword evidence="4" id="KW-0560">Oxidoreductase</keyword>
<feature type="domain" description="Mannitol dehydrogenase N-terminal" evidence="7">
    <location>
        <begin position="51"/>
        <end position="298"/>
    </location>
</feature>
<comment type="similarity">
    <text evidence="1">Belongs to the mannitol dehydrogenase family.</text>
</comment>
<keyword evidence="5" id="KW-0520">NAD</keyword>
<dbReference type="InterPro" id="IPR013131">
    <property type="entry name" value="Mannitol_DH_N"/>
</dbReference>
<dbReference type="InterPro" id="IPR036291">
    <property type="entry name" value="NAD(P)-bd_dom_sf"/>
</dbReference>
<dbReference type="RefSeq" id="WP_083746135.1">
    <property type="nucleotide sequence ID" value="NZ_FUEZ01000004.1"/>
</dbReference>
<comment type="catalytic activity">
    <reaction evidence="6">
        <text>D-mannitol 1-phosphate + NAD(+) = beta-D-fructose 6-phosphate + NADH + H(+)</text>
        <dbReference type="Rhea" id="RHEA:19661"/>
        <dbReference type="ChEBI" id="CHEBI:15378"/>
        <dbReference type="ChEBI" id="CHEBI:57540"/>
        <dbReference type="ChEBI" id="CHEBI:57634"/>
        <dbReference type="ChEBI" id="CHEBI:57945"/>
        <dbReference type="ChEBI" id="CHEBI:61381"/>
        <dbReference type="EC" id="1.1.1.17"/>
    </reaction>
</comment>
<dbReference type="PRINTS" id="PR00084">
    <property type="entry name" value="MTLDHDRGNASE"/>
</dbReference>
<dbReference type="Proteomes" id="UP000240424">
    <property type="component" value="Unassembled WGS sequence"/>
</dbReference>
<dbReference type="SUPFAM" id="SSF48179">
    <property type="entry name" value="6-phosphogluconate dehydrogenase C-terminal domain-like"/>
    <property type="match status" value="1"/>
</dbReference>
<dbReference type="GO" id="GO:0008926">
    <property type="term" value="F:mannitol-1-phosphate 5-dehydrogenase activity"/>
    <property type="evidence" value="ECO:0007669"/>
    <property type="project" value="UniProtKB-EC"/>
</dbReference>
<dbReference type="InterPro" id="IPR050988">
    <property type="entry name" value="Mannitol_DH/Oxidoreductase"/>
</dbReference>
<dbReference type="PANTHER" id="PTHR43362:SF1">
    <property type="entry name" value="MANNITOL DEHYDROGENASE 2-RELATED"/>
    <property type="match status" value="1"/>
</dbReference>
<sequence length="517" mass="56926">MFQLGQRETAFDIISLPWRPSGGVPLSDATLGVHSQRVDVPTYDRSALGRGVVHIGAGNFHRAHQAVYFDDLARKGISDQWGVTGVSLRSRDVKDLLSAQDGLYTVVQRGHDRQIARVVGSIGSVHYAPNDGAAVRAALVDPQTRIVSLTITGNGYFLNPVTDEFDAENPDVRADLVASDNYSTAWGHLAEALDQRRRAGVAPFTVLCCDNIPGDTQPARTALVSFAALKDPGLARWIDTHVAFPSTMVDRITPQTSKSERKFVEQEFGVADKWPVVTEPYRQWVIEDSFCNGRPPLDEVGAEFVADVSDHKLMKTRLLNGSHIALGCLATLAGYQRTDEAMRDRVIFNYIETLLGDEIQPLLPPVPGMNTPEYRASLLERLSNPRMSDQLSRLARRGTSKVAQFVLPSLQEAIAQGRPHTLLMLAVAGWARYMHGRDLKGRKISLEDSQAIPVVKLATMATSNPDPLLGQEMFTEVRAVPGFAERLSDMIADIDERGVVPTLRDAMRNGERELVSR</sequence>
<dbReference type="InterPro" id="IPR023027">
    <property type="entry name" value="Mannitol_DH_CS"/>
</dbReference>
<evidence type="ECO:0000313" key="9">
    <source>
        <dbReference type="EMBL" id="SPM41029.1"/>
    </source>
</evidence>
<accession>A0A2U3PBA2</accession>
<organism evidence="9 10">
    <name type="scientific">Mycobacterium numidiamassiliense</name>
    <dbReference type="NCBI Taxonomy" id="1841861"/>
    <lineage>
        <taxon>Bacteria</taxon>
        <taxon>Bacillati</taxon>
        <taxon>Actinomycetota</taxon>
        <taxon>Actinomycetes</taxon>
        <taxon>Mycobacteriales</taxon>
        <taxon>Mycobacteriaceae</taxon>
        <taxon>Mycobacterium</taxon>
    </lineage>
</organism>
<dbReference type="InterPro" id="IPR013118">
    <property type="entry name" value="Mannitol_DH_C"/>
</dbReference>
<dbReference type="EMBL" id="FUEZ01000004">
    <property type="protein sequence ID" value="SPM41029.1"/>
    <property type="molecule type" value="Genomic_DNA"/>
</dbReference>
<dbReference type="EC" id="1.1.1.17" evidence="2"/>
<dbReference type="InterPro" id="IPR013328">
    <property type="entry name" value="6PGD_dom2"/>
</dbReference>
<proteinExistence type="inferred from homology"/>
<evidence type="ECO:0000256" key="4">
    <source>
        <dbReference type="ARBA" id="ARBA00023002"/>
    </source>
</evidence>
<evidence type="ECO:0000259" key="8">
    <source>
        <dbReference type="Pfam" id="PF08125"/>
    </source>
</evidence>
<feature type="domain" description="Mannitol dehydrogenase C-terminal" evidence="8">
    <location>
        <begin position="307"/>
        <end position="489"/>
    </location>
</feature>
<evidence type="ECO:0000313" key="10">
    <source>
        <dbReference type="Proteomes" id="UP000240424"/>
    </source>
</evidence>
<dbReference type="InterPro" id="IPR008927">
    <property type="entry name" value="6-PGluconate_DH-like_C_sf"/>
</dbReference>
<dbReference type="AlphaFoldDB" id="A0A2U3PBA2"/>
<dbReference type="PANTHER" id="PTHR43362">
    <property type="entry name" value="MANNITOL DEHYDROGENASE DSF1-RELATED"/>
    <property type="match status" value="1"/>
</dbReference>
<evidence type="ECO:0000256" key="2">
    <source>
        <dbReference type="ARBA" id="ARBA00012939"/>
    </source>
</evidence>
<evidence type="ECO:0000256" key="1">
    <source>
        <dbReference type="ARBA" id="ARBA00006541"/>
    </source>
</evidence>
<reference evidence="9 10" key="1">
    <citation type="submission" date="2017-01" db="EMBL/GenBank/DDBJ databases">
        <authorList>
            <consortium name="Urmite Genomes"/>
        </authorList>
    </citation>
    <scope>NUCLEOTIDE SEQUENCE [LARGE SCALE GENOMIC DNA]</scope>
    <source>
        <strain evidence="9 10">AB215</strain>
    </source>
</reference>
<dbReference type="STRING" id="1841861.GCA_900157365_01550"/>
<dbReference type="PROSITE" id="PS00974">
    <property type="entry name" value="MANNITOL_DHGENASE"/>
    <property type="match status" value="1"/>
</dbReference>
<dbReference type="GO" id="GO:0019594">
    <property type="term" value="P:mannitol metabolic process"/>
    <property type="evidence" value="ECO:0007669"/>
    <property type="project" value="InterPro"/>
</dbReference>
<dbReference type="InterPro" id="IPR000669">
    <property type="entry name" value="Mannitol_DH"/>
</dbReference>
<evidence type="ECO:0000256" key="5">
    <source>
        <dbReference type="ARBA" id="ARBA00023027"/>
    </source>
</evidence>
<dbReference type="Gene3D" id="1.10.1040.10">
    <property type="entry name" value="N-(1-d-carboxylethyl)-l-norvaline Dehydrogenase, domain 2"/>
    <property type="match status" value="1"/>
</dbReference>
<evidence type="ECO:0000256" key="6">
    <source>
        <dbReference type="ARBA" id="ARBA00048615"/>
    </source>
</evidence>
<dbReference type="OrthoDB" id="271711at2"/>
<dbReference type="Pfam" id="PF08125">
    <property type="entry name" value="Mannitol_dh_C"/>
    <property type="match status" value="1"/>
</dbReference>
<evidence type="ECO:0000259" key="7">
    <source>
        <dbReference type="Pfam" id="PF01232"/>
    </source>
</evidence>